<reference evidence="1" key="1">
    <citation type="submission" date="2022-10" db="EMBL/GenBank/DDBJ databases">
        <authorList>
            <person name="Chen Y."/>
            <person name="Dougan E. K."/>
            <person name="Chan C."/>
            <person name="Rhodes N."/>
            <person name="Thang M."/>
        </authorList>
    </citation>
    <scope>NUCLEOTIDE SEQUENCE</scope>
</reference>
<evidence type="ECO:0000313" key="2">
    <source>
        <dbReference type="EMBL" id="CAL1146838.1"/>
    </source>
</evidence>
<organism evidence="1">
    <name type="scientific">Cladocopium goreaui</name>
    <dbReference type="NCBI Taxonomy" id="2562237"/>
    <lineage>
        <taxon>Eukaryota</taxon>
        <taxon>Sar</taxon>
        <taxon>Alveolata</taxon>
        <taxon>Dinophyceae</taxon>
        <taxon>Suessiales</taxon>
        <taxon>Symbiodiniaceae</taxon>
        <taxon>Cladocopium</taxon>
    </lineage>
</organism>
<protein>
    <submittedName>
        <fullName evidence="1">Uncharacterized protein</fullName>
    </submittedName>
</protein>
<dbReference type="EMBL" id="CAMXCT020001835">
    <property type="protein sequence ID" value="CAL1146838.1"/>
    <property type="molecule type" value="Genomic_DNA"/>
</dbReference>
<dbReference type="OrthoDB" id="10688224at2759"/>
<keyword evidence="3" id="KW-1185">Reference proteome</keyword>
<gene>
    <name evidence="1" type="ORF">C1SCF055_LOCUS20209</name>
</gene>
<comment type="caution">
    <text evidence="1">The sequence shown here is derived from an EMBL/GenBank/DDBJ whole genome shotgun (WGS) entry which is preliminary data.</text>
</comment>
<dbReference type="Proteomes" id="UP001152797">
    <property type="component" value="Unassembled WGS sequence"/>
</dbReference>
<reference evidence="2" key="2">
    <citation type="submission" date="2024-04" db="EMBL/GenBank/DDBJ databases">
        <authorList>
            <person name="Chen Y."/>
            <person name="Shah S."/>
            <person name="Dougan E. K."/>
            <person name="Thang M."/>
            <person name="Chan C."/>
        </authorList>
    </citation>
    <scope>NUCLEOTIDE SEQUENCE [LARGE SCALE GENOMIC DNA]</scope>
</reference>
<sequence>MQDRYIYKAVEQACGQLLSMLEPPPHDMQEYLDSTESTGADGITAVLVREIKRERVLLLRCVQAFQQRQQEADLRPVPTTLAEPLARLRSGQANGPDVTQALQSGHVLSCAVDTSRYNTLQLCGFSRFLNQKSPYHAI</sequence>
<evidence type="ECO:0000313" key="3">
    <source>
        <dbReference type="Proteomes" id="UP001152797"/>
    </source>
</evidence>
<evidence type="ECO:0000313" key="1">
    <source>
        <dbReference type="EMBL" id="CAI3993463.1"/>
    </source>
</evidence>
<dbReference type="EMBL" id="CAMXCT030001835">
    <property type="protein sequence ID" value="CAL4780775.1"/>
    <property type="molecule type" value="Genomic_DNA"/>
</dbReference>
<accession>A0A9P1CM88</accession>
<name>A0A9P1CM88_9DINO</name>
<proteinExistence type="predicted"/>
<dbReference type="EMBL" id="CAMXCT010001835">
    <property type="protein sequence ID" value="CAI3993463.1"/>
    <property type="molecule type" value="Genomic_DNA"/>
</dbReference>
<dbReference type="AlphaFoldDB" id="A0A9P1CM88"/>